<accession>A0A2B4RBW6</accession>
<dbReference type="Pfam" id="PF13385">
    <property type="entry name" value="Laminin_G_3"/>
    <property type="match status" value="1"/>
</dbReference>
<dbReference type="Proteomes" id="UP000225706">
    <property type="component" value="Unassembled WGS sequence"/>
</dbReference>
<gene>
    <name evidence="1" type="primary">Ssuh2</name>
    <name evidence="1" type="ORF">AWC38_SpisGene21561</name>
</gene>
<organism evidence="1 2">
    <name type="scientific">Stylophora pistillata</name>
    <name type="common">Smooth cauliflower coral</name>
    <dbReference type="NCBI Taxonomy" id="50429"/>
    <lineage>
        <taxon>Eukaryota</taxon>
        <taxon>Metazoa</taxon>
        <taxon>Cnidaria</taxon>
        <taxon>Anthozoa</taxon>
        <taxon>Hexacorallia</taxon>
        <taxon>Scleractinia</taxon>
        <taxon>Astrocoeniina</taxon>
        <taxon>Pocilloporidae</taxon>
        <taxon>Stylophora</taxon>
    </lineage>
</organism>
<proteinExistence type="predicted"/>
<dbReference type="AlphaFoldDB" id="A0A2B4RBW6"/>
<reference evidence="2" key="1">
    <citation type="journal article" date="2017" name="bioRxiv">
        <title>Comparative analysis of the genomes of Stylophora pistillata and Acropora digitifera provides evidence for extensive differences between species of corals.</title>
        <authorList>
            <person name="Voolstra C.R."/>
            <person name="Li Y."/>
            <person name="Liew Y.J."/>
            <person name="Baumgarten S."/>
            <person name="Zoccola D."/>
            <person name="Flot J.-F."/>
            <person name="Tambutte S."/>
            <person name="Allemand D."/>
            <person name="Aranda M."/>
        </authorList>
    </citation>
    <scope>NUCLEOTIDE SEQUENCE [LARGE SCALE GENOMIC DNA]</scope>
</reference>
<dbReference type="PANTHER" id="PTHR47635">
    <property type="entry name" value="CUB DOMAIN-CONTAINING PROTEIN"/>
    <property type="match status" value="1"/>
</dbReference>
<evidence type="ECO:0000313" key="1">
    <source>
        <dbReference type="EMBL" id="PFX14293.1"/>
    </source>
</evidence>
<keyword evidence="2" id="KW-1185">Reference proteome</keyword>
<dbReference type="PANTHER" id="PTHR47635:SF2">
    <property type="entry name" value="LAMG-LIKE JELLYROLL FOLD DOMAIN-CONTAINING PROTEIN"/>
    <property type="match status" value="1"/>
</dbReference>
<sequence>MSINAYGEMATGVSDITSIALITHQGIHNALLINELRLCFACRELLGNLVARKHWLDRDGLELHTKYKLESYCESRSTSWKFDPYWGQQIDGPQNGLAPPPWSIPVSPTQFFKPHEAYVEVPHTASVKPCHVCKATGIIRCYGCEGKKKDRDVNRVSQQLVAAHSRNWPTKRIIRQSMEKRFSHIANLFIFQDVPLPVALFSTHRSDRVVDHSPNGGTKAVSNNIMLATGPFGDPAGSFLISGFNNSYVEVENGGELDTRFSVSVFAWVHPDASASRAGLIYEYGCSMWYFPSTLGLEIRYMVRDRSKTHILGIEGVIKVNAWNFVGTTYDIHAGVAAVWVNESMVMNKSIGTNVELATQGNLTIGASNNHEMQFYGKVSCLQFYDQALSVDQIMKIKTRCNQSISPVTSPDHERVGCYRDTNNRAIPTLEGADPLLVGAYLNRENAIEKCALAAHKRGFRMFAVQNGGWCAASVSAEKTFNKYGQSTYCRSDGEGGPWSNDVYIIKGLSI</sequence>
<dbReference type="SUPFAM" id="SSF49899">
    <property type="entry name" value="Concanavalin A-like lectins/glucanases"/>
    <property type="match status" value="1"/>
</dbReference>
<dbReference type="InterPro" id="IPR013320">
    <property type="entry name" value="ConA-like_dom_sf"/>
</dbReference>
<comment type="caution">
    <text evidence="1">The sequence shown here is derived from an EMBL/GenBank/DDBJ whole genome shotgun (WGS) entry which is preliminary data.</text>
</comment>
<evidence type="ECO:0000313" key="2">
    <source>
        <dbReference type="Proteomes" id="UP000225706"/>
    </source>
</evidence>
<name>A0A2B4RBW6_STYPI</name>
<dbReference type="EMBL" id="LSMT01000804">
    <property type="protein sequence ID" value="PFX14293.1"/>
    <property type="molecule type" value="Genomic_DNA"/>
</dbReference>
<dbReference type="OrthoDB" id="10055012at2759"/>
<dbReference type="Gene3D" id="2.60.120.200">
    <property type="match status" value="1"/>
</dbReference>
<protein>
    <submittedName>
        <fullName evidence="1">Protein SSUH2-like</fullName>
    </submittedName>
</protein>